<reference evidence="2 3" key="1">
    <citation type="submission" date="2016-07" db="EMBL/GenBank/DDBJ databases">
        <title>Pervasive Adenine N6-methylation of Active Genes in Fungi.</title>
        <authorList>
            <consortium name="DOE Joint Genome Institute"/>
            <person name="Mondo S.J."/>
            <person name="Dannebaum R.O."/>
            <person name="Kuo R.C."/>
            <person name="Labutti K."/>
            <person name="Haridas S."/>
            <person name="Kuo A."/>
            <person name="Salamov A."/>
            <person name="Ahrendt S.R."/>
            <person name="Lipzen A."/>
            <person name="Sullivan W."/>
            <person name="Andreopoulos W.B."/>
            <person name="Clum A."/>
            <person name="Lindquist E."/>
            <person name="Daum C."/>
            <person name="Ramamoorthy G.K."/>
            <person name="Gryganskyi A."/>
            <person name="Culley D."/>
            <person name="Magnuson J.K."/>
            <person name="James T.Y."/>
            <person name="O'Malley M.A."/>
            <person name="Stajich J.E."/>
            <person name="Spatafora J.W."/>
            <person name="Visel A."/>
            <person name="Grigoriev I.V."/>
        </authorList>
    </citation>
    <scope>NUCLEOTIDE SEQUENCE [LARGE SCALE GENOMIC DNA]</scope>
    <source>
        <strain evidence="2 3">NRRL 1336</strain>
    </source>
</reference>
<keyword evidence="3" id="KW-1185">Reference proteome</keyword>
<evidence type="ECO:0000256" key="1">
    <source>
        <dbReference type="SAM" id="MobiDB-lite"/>
    </source>
</evidence>
<dbReference type="EMBL" id="MCGE01000038">
    <property type="protein sequence ID" value="ORZ06691.1"/>
    <property type="molecule type" value="Genomic_DNA"/>
</dbReference>
<accession>A0A1X2I0F4</accession>
<gene>
    <name evidence="2" type="ORF">BCR42DRAFT_443115</name>
</gene>
<feature type="compositionally biased region" description="Low complexity" evidence="1">
    <location>
        <begin position="120"/>
        <end position="137"/>
    </location>
</feature>
<feature type="region of interest" description="Disordered" evidence="1">
    <location>
        <begin position="120"/>
        <end position="140"/>
    </location>
</feature>
<proteinExistence type="predicted"/>
<protein>
    <submittedName>
        <fullName evidence="2">Uncharacterized protein</fullName>
    </submittedName>
</protein>
<comment type="caution">
    <text evidence="2">The sequence shown here is derived from an EMBL/GenBank/DDBJ whole genome shotgun (WGS) entry which is preliminary data.</text>
</comment>
<sequence>MEAGREQGILTGSSSTKELNCGWLKLPKSLKDMLYTMTVRHPTLTNKLYATGFIVMGSKLMMMVVTCPCGYVAKVSRTKDIFFPTNTTMFPEAMKEILSLVWTGRMLMESTISLLSSAPSLSSSQSSLSSPSSSSSLIRRQSRFAEPDSLLQPAFHPSHSSSSVL</sequence>
<dbReference type="OrthoDB" id="2269854at2759"/>
<dbReference type="AlphaFoldDB" id="A0A1X2I0F4"/>
<evidence type="ECO:0000313" key="3">
    <source>
        <dbReference type="Proteomes" id="UP000193560"/>
    </source>
</evidence>
<dbReference type="Proteomes" id="UP000193560">
    <property type="component" value="Unassembled WGS sequence"/>
</dbReference>
<organism evidence="2 3">
    <name type="scientific">Absidia repens</name>
    <dbReference type="NCBI Taxonomy" id="90262"/>
    <lineage>
        <taxon>Eukaryota</taxon>
        <taxon>Fungi</taxon>
        <taxon>Fungi incertae sedis</taxon>
        <taxon>Mucoromycota</taxon>
        <taxon>Mucoromycotina</taxon>
        <taxon>Mucoromycetes</taxon>
        <taxon>Mucorales</taxon>
        <taxon>Cunninghamellaceae</taxon>
        <taxon>Absidia</taxon>
    </lineage>
</organism>
<name>A0A1X2I0F4_9FUNG</name>
<evidence type="ECO:0000313" key="2">
    <source>
        <dbReference type="EMBL" id="ORZ06691.1"/>
    </source>
</evidence>